<gene>
    <name evidence="2" type="ORF">OUZ56_025260</name>
</gene>
<sequence>MFEEKTHQKENLEFPRDRSSRALQNKTKNNNNNMADWNTTKTIGPSQTEQKSATRIEKNQKDGKNDKALEKPCWLGRFEMYNDDGMWST</sequence>
<evidence type="ECO:0000313" key="2">
    <source>
        <dbReference type="EMBL" id="KAK4013015.1"/>
    </source>
</evidence>
<protein>
    <submittedName>
        <fullName evidence="2">Uncharacterized protein</fullName>
    </submittedName>
</protein>
<evidence type="ECO:0000313" key="3">
    <source>
        <dbReference type="Proteomes" id="UP001234178"/>
    </source>
</evidence>
<comment type="caution">
    <text evidence="2">The sequence shown here is derived from an EMBL/GenBank/DDBJ whole genome shotgun (WGS) entry which is preliminary data.</text>
</comment>
<proteinExistence type="predicted"/>
<dbReference type="Proteomes" id="UP001234178">
    <property type="component" value="Unassembled WGS sequence"/>
</dbReference>
<feature type="region of interest" description="Disordered" evidence="1">
    <location>
        <begin position="1"/>
        <end position="68"/>
    </location>
</feature>
<feature type="compositionally biased region" description="Low complexity" evidence="1">
    <location>
        <begin position="25"/>
        <end position="41"/>
    </location>
</feature>
<reference evidence="2 3" key="1">
    <citation type="journal article" date="2023" name="Nucleic Acids Res.">
        <title>The hologenome of Daphnia magna reveals possible DNA methylation and microbiome-mediated evolution of the host genome.</title>
        <authorList>
            <person name="Chaturvedi A."/>
            <person name="Li X."/>
            <person name="Dhandapani V."/>
            <person name="Marshall H."/>
            <person name="Kissane S."/>
            <person name="Cuenca-Cambronero M."/>
            <person name="Asole G."/>
            <person name="Calvet F."/>
            <person name="Ruiz-Romero M."/>
            <person name="Marangio P."/>
            <person name="Guigo R."/>
            <person name="Rago D."/>
            <person name="Mirbahai L."/>
            <person name="Eastwood N."/>
            <person name="Colbourne J.K."/>
            <person name="Zhou J."/>
            <person name="Mallon E."/>
            <person name="Orsini L."/>
        </authorList>
    </citation>
    <scope>NUCLEOTIDE SEQUENCE [LARGE SCALE GENOMIC DNA]</scope>
    <source>
        <strain evidence="2">LRV0_1</strain>
    </source>
</reference>
<evidence type="ECO:0000256" key="1">
    <source>
        <dbReference type="SAM" id="MobiDB-lite"/>
    </source>
</evidence>
<accession>A0ABQ9ZKC2</accession>
<feature type="compositionally biased region" description="Basic and acidic residues" evidence="1">
    <location>
        <begin position="52"/>
        <end position="68"/>
    </location>
</feature>
<feature type="compositionally biased region" description="Polar residues" evidence="1">
    <location>
        <begin position="42"/>
        <end position="51"/>
    </location>
</feature>
<feature type="compositionally biased region" description="Basic and acidic residues" evidence="1">
    <location>
        <begin position="1"/>
        <end position="20"/>
    </location>
</feature>
<dbReference type="EMBL" id="JAOYFB010000004">
    <property type="protein sequence ID" value="KAK4013015.1"/>
    <property type="molecule type" value="Genomic_DNA"/>
</dbReference>
<name>A0ABQ9ZKC2_9CRUS</name>
<organism evidence="2 3">
    <name type="scientific">Daphnia magna</name>
    <dbReference type="NCBI Taxonomy" id="35525"/>
    <lineage>
        <taxon>Eukaryota</taxon>
        <taxon>Metazoa</taxon>
        <taxon>Ecdysozoa</taxon>
        <taxon>Arthropoda</taxon>
        <taxon>Crustacea</taxon>
        <taxon>Branchiopoda</taxon>
        <taxon>Diplostraca</taxon>
        <taxon>Cladocera</taxon>
        <taxon>Anomopoda</taxon>
        <taxon>Daphniidae</taxon>
        <taxon>Daphnia</taxon>
    </lineage>
</organism>
<keyword evidence="3" id="KW-1185">Reference proteome</keyword>